<sequence>MNKAVLRVILPFTVVLCLIIVSGVLAGNVGLENSFSATKQIIALRQVGHEVLLQSGDSTSRVLPVSKINETEYQIRFEKKLSFQPDSLVSIVKRSLSVSGLKNDYIVSVLNCKSMEIVFGYAILKSEKNDIVPCRQRVQPADCYLINIKFQENALISNNQQKNLFQGMPIVLALGYCVYAFVIIRKKKQSKSEKQIILGETTFNPEAHYLLLDKIKTELTAKETGILLIFAKNPNEVIDRSRLQKEIWEDEGVIVGRSLDMFISKLRKKLASDPSLQLVNIHGKGYKLEVRDLTIS</sequence>
<gene>
    <name evidence="5" type="ORF">EZ437_09420</name>
</gene>
<proteinExistence type="predicted"/>
<comment type="caution">
    <text evidence="5">The sequence shown here is derived from an EMBL/GenBank/DDBJ whole genome shotgun (WGS) entry which is preliminary data.</text>
</comment>
<dbReference type="InterPro" id="IPR001867">
    <property type="entry name" value="OmpR/PhoB-type_DNA-bd"/>
</dbReference>
<dbReference type="SMART" id="SM00862">
    <property type="entry name" value="Trans_reg_C"/>
    <property type="match status" value="1"/>
</dbReference>
<dbReference type="Pfam" id="PF00486">
    <property type="entry name" value="Trans_reg_C"/>
    <property type="match status" value="1"/>
</dbReference>
<evidence type="ECO:0000259" key="4">
    <source>
        <dbReference type="PROSITE" id="PS51755"/>
    </source>
</evidence>
<evidence type="ECO:0000313" key="6">
    <source>
        <dbReference type="Proteomes" id="UP000293347"/>
    </source>
</evidence>
<dbReference type="AlphaFoldDB" id="A0A4R0NJT9"/>
<dbReference type="GO" id="GO:0000160">
    <property type="term" value="P:phosphorelay signal transduction system"/>
    <property type="evidence" value="ECO:0007669"/>
    <property type="project" value="InterPro"/>
</dbReference>
<evidence type="ECO:0000256" key="2">
    <source>
        <dbReference type="PROSITE-ProRule" id="PRU01091"/>
    </source>
</evidence>
<protein>
    <submittedName>
        <fullName evidence="5">Winged helix family transcriptional regulator</fullName>
    </submittedName>
</protein>
<accession>A0A4R0NJT9</accession>
<dbReference type="InterPro" id="IPR016032">
    <property type="entry name" value="Sig_transdc_resp-reg_C-effctor"/>
</dbReference>
<evidence type="ECO:0000256" key="3">
    <source>
        <dbReference type="SAM" id="Phobius"/>
    </source>
</evidence>
<dbReference type="OrthoDB" id="7556122at2"/>
<evidence type="ECO:0000256" key="1">
    <source>
        <dbReference type="ARBA" id="ARBA00023125"/>
    </source>
</evidence>
<name>A0A4R0NJT9_9SPHI</name>
<organism evidence="5 6">
    <name type="scientific">Pedobacter psychroterrae</name>
    <dbReference type="NCBI Taxonomy" id="2530453"/>
    <lineage>
        <taxon>Bacteria</taxon>
        <taxon>Pseudomonadati</taxon>
        <taxon>Bacteroidota</taxon>
        <taxon>Sphingobacteriia</taxon>
        <taxon>Sphingobacteriales</taxon>
        <taxon>Sphingobacteriaceae</taxon>
        <taxon>Pedobacter</taxon>
    </lineage>
</organism>
<dbReference type="Gene3D" id="1.10.10.10">
    <property type="entry name" value="Winged helix-like DNA-binding domain superfamily/Winged helix DNA-binding domain"/>
    <property type="match status" value="1"/>
</dbReference>
<dbReference type="EMBL" id="SJSL01000002">
    <property type="protein sequence ID" value="TCD00982.1"/>
    <property type="molecule type" value="Genomic_DNA"/>
</dbReference>
<feature type="DNA-binding region" description="OmpR/PhoB-type" evidence="2">
    <location>
        <begin position="193"/>
        <end position="290"/>
    </location>
</feature>
<dbReference type="GO" id="GO:0006355">
    <property type="term" value="P:regulation of DNA-templated transcription"/>
    <property type="evidence" value="ECO:0007669"/>
    <property type="project" value="InterPro"/>
</dbReference>
<keyword evidence="3" id="KW-1133">Transmembrane helix</keyword>
<dbReference type="CDD" id="cd00383">
    <property type="entry name" value="trans_reg_C"/>
    <property type="match status" value="1"/>
</dbReference>
<keyword evidence="3" id="KW-0812">Transmembrane</keyword>
<evidence type="ECO:0000313" key="5">
    <source>
        <dbReference type="EMBL" id="TCD00982.1"/>
    </source>
</evidence>
<feature type="transmembrane region" description="Helical" evidence="3">
    <location>
        <begin position="164"/>
        <end position="184"/>
    </location>
</feature>
<dbReference type="InterPro" id="IPR036388">
    <property type="entry name" value="WH-like_DNA-bd_sf"/>
</dbReference>
<feature type="domain" description="OmpR/PhoB-type" evidence="4">
    <location>
        <begin position="193"/>
        <end position="290"/>
    </location>
</feature>
<dbReference type="Proteomes" id="UP000293347">
    <property type="component" value="Unassembled WGS sequence"/>
</dbReference>
<dbReference type="RefSeq" id="WP_131595634.1">
    <property type="nucleotide sequence ID" value="NZ_SJSL01000002.1"/>
</dbReference>
<keyword evidence="3" id="KW-0472">Membrane</keyword>
<dbReference type="GO" id="GO:0003677">
    <property type="term" value="F:DNA binding"/>
    <property type="evidence" value="ECO:0007669"/>
    <property type="project" value="UniProtKB-UniRule"/>
</dbReference>
<dbReference type="PROSITE" id="PS51755">
    <property type="entry name" value="OMPR_PHOB"/>
    <property type="match status" value="1"/>
</dbReference>
<dbReference type="SUPFAM" id="SSF46894">
    <property type="entry name" value="C-terminal effector domain of the bipartite response regulators"/>
    <property type="match status" value="1"/>
</dbReference>
<keyword evidence="6" id="KW-1185">Reference proteome</keyword>
<reference evidence="5 6" key="1">
    <citation type="submission" date="2019-02" db="EMBL/GenBank/DDBJ databases">
        <title>Pedobacter sp. RP-1-14 sp. nov., isolated from Arctic soil.</title>
        <authorList>
            <person name="Dahal R.H."/>
        </authorList>
    </citation>
    <scope>NUCLEOTIDE SEQUENCE [LARGE SCALE GENOMIC DNA]</scope>
    <source>
        <strain evidence="5 6">RP-1-14</strain>
    </source>
</reference>
<keyword evidence="1 2" id="KW-0238">DNA-binding</keyword>